<organism evidence="2 3">
    <name type="scientific">Sphingomonas ursincola</name>
    <dbReference type="NCBI Taxonomy" id="56361"/>
    <lineage>
        <taxon>Bacteria</taxon>
        <taxon>Pseudomonadati</taxon>
        <taxon>Pseudomonadota</taxon>
        <taxon>Alphaproteobacteria</taxon>
        <taxon>Sphingomonadales</taxon>
        <taxon>Sphingomonadaceae</taxon>
        <taxon>Sphingomonas</taxon>
    </lineage>
</organism>
<dbReference type="PANTHER" id="PTHR13696">
    <property type="entry name" value="P-LOOP CONTAINING NUCLEOSIDE TRIPHOSPHATE HYDROLASE"/>
    <property type="match status" value="1"/>
</dbReference>
<dbReference type="RefSeq" id="WP_181266244.1">
    <property type="nucleotide sequence ID" value="NZ_VDES01000001.1"/>
</dbReference>
<gene>
    <name evidence="2" type="ORF">FG486_02015</name>
</gene>
<dbReference type="SUPFAM" id="SSF52540">
    <property type="entry name" value="P-loop containing nucleoside triphosphate hydrolases"/>
    <property type="match status" value="1"/>
</dbReference>
<dbReference type="Pfam" id="PF13614">
    <property type="entry name" value="AAA_31"/>
    <property type="match status" value="1"/>
</dbReference>
<comment type="caution">
    <text evidence="2">The sequence shown here is derived from an EMBL/GenBank/DDBJ whole genome shotgun (WGS) entry which is preliminary data.</text>
</comment>
<dbReference type="InterPro" id="IPR025669">
    <property type="entry name" value="AAA_dom"/>
</dbReference>
<dbReference type="InterPro" id="IPR027417">
    <property type="entry name" value="P-loop_NTPase"/>
</dbReference>
<keyword evidence="3" id="KW-1185">Reference proteome</keyword>
<proteinExistence type="predicted"/>
<evidence type="ECO:0000313" key="3">
    <source>
        <dbReference type="Proteomes" id="UP000589292"/>
    </source>
</evidence>
<dbReference type="Gene3D" id="3.40.50.300">
    <property type="entry name" value="P-loop containing nucleotide triphosphate hydrolases"/>
    <property type="match status" value="1"/>
</dbReference>
<dbReference type="EMBL" id="VDES01000001">
    <property type="protein sequence ID" value="MBA1373100.1"/>
    <property type="molecule type" value="Genomic_DNA"/>
</dbReference>
<feature type="domain" description="AAA" evidence="1">
    <location>
        <begin position="1"/>
        <end position="196"/>
    </location>
</feature>
<dbReference type="InterPro" id="IPR050678">
    <property type="entry name" value="DNA_Partitioning_ATPase"/>
</dbReference>
<evidence type="ECO:0000313" key="2">
    <source>
        <dbReference type="EMBL" id="MBA1373100.1"/>
    </source>
</evidence>
<dbReference type="CDD" id="cd02042">
    <property type="entry name" value="ParAB_family"/>
    <property type="match status" value="1"/>
</dbReference>
<sequence>MKKATVINFKGGVSKTTLSFHLACFLSRDARVLLIDVDHQSSLSIVTLGAQLWQAQVDGGNTVNRVFESFTNRRIPMPGSEIIIRNALHSRDSRYNLFPNLDFVAAQFELDDTEIDLASTSFGQASQSDWEKRTLLASWLDNINAQAMYDYVIFDCPPATKIVSQNALSCSHCYLVPVIPDELSSRGVTHFAGLVTRKIDERLAYLRNDARIPDNHVPSNYEATTGMAAIVPSLVKSAGRAESGMTNIHTEQLATLRRRWQGSVLETIGKHYIGVPEAMNAGWPIWNYAGQNAKSGVKRMMTGICNELKQRIDAI</sequence>
<dbReference type="PANTHER" id="PTHR13696:SF99">
    <property type="entry name" value="COBYRINIC ACID AC-DIAMIDE SYNTHASE"/>
    <property type="match status" value="1"/>
</dbReference>
<accession>A0A7V8U7A1</accession>
<protein>
    <submittedName>
        <fullName evidence="2">Chromosome partitioning protein ParA</fullName>
    </submittedName>
</protein>
<name>A0A7V8U7A1_9SPHN</name>
<dbReference type="AlphaFoldDB" id="A0A7V8U7A1"/>
<evidence type="ECO:0000259" key="1">
    <source>
        <dbReference type="Pfam" id="PF13614"/>
    </source>
</evidence>
<reference evidence="2 3" key="1">
    <citation type="journal article" date="1994" name="Int. J. Syst. Bacteriol.">
        <title>Phylogenetic positions of novel aerobic, bacteriochlorophyll a-containing bacteria and description of Roseococcus thiosulfatophilus gen. nov., sp. nov., Erythromicrobium ramosum gen. nov., sp. nov., and Erythrobacter litoralis sp. nov.</title>
        <authorList>
            <person name="Yurkov V."/>
            <person name="Stackebrandt E."/>
            <person name="Holmes A."/>
            <person name="Fuerst J.A."/>
            <person name="Hugenholtz P."/>
            <person name="Golecki J."/>
            <person name="Gad'on N."/>
            <person name="Gorlenko V.M."/>
            <person name="Kompantseva E.I."/>
            <person name="Drews G."/>
        </authorList>
    </citation>
    <scope>NUCLEOTIDE SEQUENCE [LARGE SCALE GENOMIC DNA]</scope>
    <source>
        <strain evidence="2 3">KR-99</strain>
    </source>
</reference>
<dbReference type="Proteomes" id="UP000589292">
    <property type="component" value="Unassembled WGS sequence"/>
</dbReference>